<gene>
    <name evidence="13" type="ORF">Trichorick_00356</name>
</gene>
<dbReference type="Proteomes" id="UP001326613">
    <property type="component" value="Chromosome"/>
</dbReference>
<comment type="function">
    <text evidence="1">May be involved in electron transfer from bc1 complex to aa3.</text>
</comment>
<evidence type="ECO:0000256" key="7">
    <source>
        <dbReference type="ARBA" id="ARBA00022968"/>
    </source>
</evidence>
<keyword evidence="11" id="KW-0812">Transmembrane</keyword>
<keyword evidence="14" id="KW-1185">Reference proteome</keyword>
<dbReference type="PROSITE" id="PS51007">
    <property type="entry name" value="CYTC"/>
    <property type="match status" value="1"/>
</dbReference>
<feature type="domain" description="Cytochrome c" evidence="12">
    <location>
        <begin position="78"/>
        <end position="178"/>
    </location>
</feature>
<evidence type="ECO:0000313" key="14">
    <source>
        <dbReference type="Proteomes" id="UP001326613"/>
    </source>
</evidence>
<evidence type="ECO:0000256" key="9">
    <source>
        <dbReference type="ARBA" id="ARBA00023004"/>
    </source>
</evidence>
<evidence type="ECO:0000256" key="3">
    <source>
        <dbReference type="ARBA" id="ARBA00015074"/>
    </source>
</evidence>
<evidence type="ECO:0000256" key="2">
    <source>
        <dbReference type="ARBA" id="ARBA00004401"/>
    </source>
</evidence>
<dbReference type="EMBL" id="CP112932">
    <property type="protein sequence ID" value="WPY00478.1"/>
    <property type="molecule type" value="Genomic_DNA"/>
</dbReference>
<evidence type="ECO:0000256" key="6">
    <source>
        <dbReference type="ARBA" id="ARBA00022723"/>
    </source>
</evidence>
<dbReference type="PANTHER" id="PTHR11961">
    <property type="entry name" value="CYTOCHROME C"/>
    <property type="match status" value="1"/>
</dbReference>
<keyword evidence="6 10" id="KW-0479">Metal-binding</keyword>
<keyword evidence="11" id="KW-0472">Membrane</keyword>
<reference evidence="13 14" key="1">
    <citation type="submission" date="2022-10" db="EMBL/GenBank/DDBJ databases">
        <title>Host association and intracellularity evolved multiple times independently in the Rickettsiales.</title>
        <authorList>
            <person name="Castelli M."/>
            <person name="Nardi T."/>
            <person name="Gammuto L."/>
            <person name="Bellinzona G."/>
            <person name="Sabaneyeva E."/>
            <person name="Potekhin A."/>
            <person name="Serra V."/>
            <person name="Petroni G."/>
            <person name="Sassera D."/>
        </authorList>
    </citation>
    <scope>NUCLEOTIDE SEQUENCE [LARGE SCALE GENOMIC DNA]</scope>
    <source>
        <strain evidence="13 14">Kr 154-4</strain>
    </source>
</reference>
<keyword evidence="11" id="KW-1133">Transmembrane helix</keyword>
<keyword evidence="9 10" id="KW-0408">Iron</keyword>
<dbReference type="Gene3D" id="1.10.760.10">
    <property type="entry name" value="Cytochrome c-like domain"/>
    <property type="match status" value="1"/>
</dbReference>
<keyword evidence="5 10" id="KW-0349">Heme</keyword>
<evidence type="ECO:0000259" key="12">
    <source>
        <dbReference type="PROSITE" id="PS51007"/>
    </source>
</evidence>
<keyword evidence="7" id="KW-0735">Signal-anchor</keyword>
<dbReference type="InterPro" id="IPR009056">
    <property type="entry name" value="Cyt_c-like_dom"/>
</dbReference>
<organism evidence="13 14">
    <name type="scientific">Candidatus Trichorickettsia mobilis</name>
    <dbReference type="NCBI Taxonomy" id="1346319"/>
    <lineage>
        <taxon>Bacteria</taxon>
        <taxon>Pseudomonadati</taxon>
        <taxon>Pseudomonadota</taxon>
        <taxon>Alphaproteobacteria</taxon>
        <taxon>Rickettsiales</taxon>
        <taxon>Rickettsiaceae</taxon>
        <taxon>Rickettsieae</taxon>
        <taxon>Candidatus Trichorickettsia</taxon>
    </lineage>
</organism>
<comment type="subcellular location">
    <subcellularLocation>
        <location evidence="2">Cell membrane</location>
        <topology evidence="2">Single-pass type II membrane protein</topology>
    </subcellularLocation>
</comment>
<keyword evidence="4" id="KW-0813">Transport</keyword>
<evidence type="ECO:0000256" key="10">
    <source>
        <dbReference type="PROSITE-ProRule" id="PRU00433"/>
    </source>
</evidence>
<evidence type="ECO:0000313" key="13">
    <source>
        <dbReference type="EMBL" id="WPY00478.1"/>
    </source>
</evidence>
<name>A0ABZ0US58_9RICK</name>
<sequence length="182" mass="19399">MGIECIMSGFELNKIIAAVLLASLVAMIVGIVANILYKPNLMPAQRGYSIAVEEGSGSDKNAPIVEVVVDIAELMKTANATLGQDIAKKCLACHSLDKGGPNRVGPNLWDVAGRDKASEAGYKYSAAMQAKGGVWDDESLFHFLNKPSKFIPGTKMSFAGLSKPADIVNVIAFLKTFAHDKQ</sequence>
<proteinExistence type="predicted"/>
<dbReference type="InterPro" id="IPR036909">
    <property type="entry name" value="Cyt_c-like_dom_sf"/>
</dbReference>
<protein>
    <recommendedName>
        <fullName evidence="3">Cytochrome c homolog</fullName>
    </recommendedName>
</protein>
<evidence type="ECO:0000256" key="4">
    <source>
        <dbReference type="ARBA" id="ARBA00022448"/>
    </source>
</evidence>
<evidence type="ECO:0000256" key="1">
    <source>
        <dbReference type="ARBA" id="ARBA00002071"/>
    </source>
</evidence>
<accession>A0ABZ0US58</accession>
<dbReference type="InterPro" id="IPR002327">
    <property type="entry name" value="Cyt_c_1A/1B"/>
</dbReference>
<dbReference type="SUPFAM" id="SSF46626">
    <property type="entry name" value="Cytochrome c"/>
    <property type="match status" value="1"/>
</dbReference>
<evidence type="ECO:0000256" key="8">
    <source>
        <dbReference type="ARBA" id="ARBA00022982"/>
    </source>
</evidence>
<keyword evidence="8" id="KW-0249">Electron transport</keyword>
<feature type="transmembrane region" description="Helical" evidence="11">
    <location>
        <begin position="15"/>
        <end position="37"/>
    </location>
</feature>
<dbReference type="PRINTS" id="PR00604">
    <property type="entry name" value="CYTCHRMECIAB"/>
</dbReference>
<evidence type="ECO:0000256" key="11">
    <source>
        <dbReference type="SAM" id="Phobius"/>
    </source>
</evidence>
<dbReference type="Pfam" id="PF00034">
    <property type="entry name" value="Cytochrom_C"/>
    <property type="match status" value="1"/>
</dbReference>
<evidence type="ECO:0000256" key="5">
    <source>
        <dbReference type="ARBA" id="ARBA00022617"/>
    </source>
</evidence>